<accession>K6XG42</accession>
<dbReference type="InterPro" id="IPR029058">
    <property type="entry name" value="AB_hydrolase_fold"/>
</dbReference>
<name>K6XG42_9ALTE</name>
<proteinExistence type="predicted"/>
<dbReference type="GO" id="GO:0016020">
    <property type="term" value="C:membrane"/>
    <property type="evidence" value="ECO:0007669"/>
    <property type="project" value="TreeGrafter"/>
</dbReference>
<dbReference type="Proteomes" id="UP000006327">
    <property type="component" value="Unassembled WGS sequence"/>
</dbReference>
<dbReference type="PRINTS" id="PR00111">
    <property type="entry name" value="ABHYDROLASE"/>
</dbReference>
<dbReference type="Gene3D" id="3.40.50.1820">
    <property type="entry name" value="alpha/beta hydrolase"/>
    <property type="match status" value="1"/>
</dbReference>
<reference evidence="2 3" key="1">
    <citation type="journal article" date="2017" name="Antonie Van Leeuwenhoek">
        <title>Rhizobium rhizosphaerae sp. nov., a novel species isolated from rice rhizosphere.</title>
        <authorList>
            <person name="Zhao J.J."/>
            <person name="Zhang J."/>
            <person name="Zhang R.J."/>
            <person name="Zhang C.W."/>
            <person name="Yin H.Q."/>
            <person name="Zhang X.X."/>
        </authorList>
    </citation>
    <scope>NUCLEOTIDE SEQUENCE [LARGE SCALE GENOMIC DNA]</scope>
    <source>
        <strain evidence="2 3">BSs20135</strain>
    </source>
</reference>
<sequence>MYNVELSRVFVNMKGQGEPILFLHGVPDTSEVWDGAIATFADKYQCIAPDLPGFGRTQSPQNFDYSLENLAHFIDQLLASLSITDCVHLVIHDIGGIVGLAFALTHPDKVKSLTIMDTTFFSDYEWHAMAKNWRKPILGELTMYLMRYKQFSAAMKKSAPILTEGQIKSNYDALSWRNRRLILRFYRALDPVIFKSWEGQLHTLSQHFPTQVIWGKKDTFLPVALSKRFATDNVHILENTGHWPMLEQAKVVHKLISNNIALAG</sequence>
<keyword evidence="3" id="KW-1185">Reference proteome</keyword>
<dbReference type="Pfam" id="PF00561">
    <property type="entry name" value="Abhydrolase_1"/>
    <property type="match status" value="1"/>
</dbReference>
<dbReference type="GO" id="GO:0047372">
    <property type="term" value="F:monoacylglycerol lipase activity"/>
    <property type="evidence" value="ECO:0007669"/>
    <property type="project" value="TreeGrafter"/>
</dbReference>
<evidence type="ECO:0000313" key="2">
    <source>
        <dbReference type="EMBL" id="GAC19629.1"/>
    </source>
</evidence>
<dbReference type="InterPro" id="IPR050266">
    <property type="entry name" value="AB_hydrolase_sf"/>
</dbReference>
<organism evidence="2 3">
    <name type="scientific">Paraglaciecola arctica BSs20135</name>
    <dbReference type="NCBI Taxonomy" id="493475"/>
    <lineage>
        <taxon>Bacteria</taxon>
        <taxon>Pseudomonadati</taxon>
        <taxon>Pseudomonadota</taxon>
        <taxon>Gammaproteobacteria</taxon>
        <taxon>Alteromonadales</taxon>
        <taxon>Alteromonadaceae</taxon>
        <taxon>Paraglaciecola</taxon>
    </lineage>
</organism>
<protein>
    <recommendedName>
        <fullName evidence="1">AB hydrolase-1 domain-containing protein</fullName>
    </recommendedName>
</protein>
<dbReference type="GO" id="GO:0046464">
    <property type="term" value="P:acylglycerol catabolic process"/>
    <property type="evidence" value="ECO:0007669"/>
    <property type="project" value="TreeGrafter"/>
</dbReference>
<dbReference type="SUPFAM" id="SSF53474">
    <property type="entry name" value="alpha/beta-Hydrolases"/>
    <property type="match status" value="1"/>
</dbReference>
<dbReference type="InterPro" id="IPR000639">
    <property type="entry name" value="Epox_hydrolase-like"/>
</dbReference>
<dbReference type="PANTHER" id="PTHR43798">
    <property type="entry name" value="MONOACYLGLYCEROL LIPASE"/>
    <property type="match status" value="1"/>
</dbReference>
<evidence type="ECO:0000313" key="3">
    <source>
        <dbReference type="Proteomes" id="UP000006327"/>
    </source>
</evidence>
<dbReference type="PANTHER" id="PTHR43798:SF33">
    <property type="entry name" value="HYDROLASE, PUTATIVE (AFU_ORTHOLOGUE AFUA_2G14860)-RELATED"/>
    <property type="match status" value="1"/>
</dbReference>
<dbReference type="AlphaFoldDB" id="K6XG42"/>
<dbReference type="InterPro" id="IPR000073">
    <property type="entry name" value="AB_hydrolase_1"/>
</dbReference>
<evidence type="ECO:0000259" key="1">
    <source>
        <dbReference type="Pfam" id="PF00561"/>
    </source>
</evidence>
<comment type="caution">
    <text evidence="2">The sequence shown here is derived from an EMBL/GenBank/DDBJ whole genome shotgun (WGS) entry which is preliminary data.</text>
</comment>
<dbReference type="STRING" id="493475.GARC_2663"/>
<dbReference type="EMBL" id="BAEO01000034">
    <property type="protein sequence ID" value="GAC19629.1"/>
    <property type="molecule type" value="Genomic_DNA"/>
</dbReference>
<feature type="domain" description="AB hydrolase-1" evidence="1">
    <location>
        <begin position="19"/>
        <end position="135"/>
    </location>
</feature>
<gene>
    <name evidence="2" type="ORF">GARC_2663</name>
</gene>
<dbReference type="eggNOG" id="COG0596">
    <property type="taxonomic scope" value="Bacteria"/>
</dbReference>
<dbReference type="PRINTS" id="PR00412">
    <property type="entry name" value="EPOXHYDRLASE"/>
</dbReference>